<dbReference type="InterPro" id="IPR049740">
    <property type="entry name" value="CopZ"/>
</dbReference>
<evidence type="ECO:0000256" key="3">
    <source>
        <dbReference type="ARBA" id="ARBA00022490"/>
    </source>
</evidence>
<dbReference type="InterPro" id="IPR006121">
    <property type="entry name" value="HMA_dom"/>
</dbReference>
<name>I3E924_BACMM</name>
<dbReference type="RefSeq" id="WP_004434521.1">
    <property type="nucleotide sequence ID" value="NZ_ADWW01000002.1"/>
</dbReference>
<dbReference type="GO" id="GO:0005737">
    <property type="term" value="C:cytoplasm"/>
    <property type="evidence" value="ECO:0007669"/>
    <property type="project" value="UniProtKB-SubCell"/>
</dbReference>
<dbReference type="AlphaFoldDB" id="I3E924"/>
<keyword evidence="9" id="KW-1185">Reference proteome</keyword>
<evidence type="ECO:0000256" key="6">
    <source>
        <dbReference type="ARBA" id="ARBA00023186"/>
    </source>
</evidence>
<dbReference type="GO" id="GO:0006825">
    <property type="term" value="P:copper ion transport"/>
    <property type="evidence" value="ECO:0007669"/>
    <property type="project" value="InterPro"/>
</dbReference>
<comment type="subcellular location">
    <subcellularLocation>
        <location evidence="1">Cytoplasm</location>
    </subcellularLocation>
</comment>
<accession>I3E924</accession>
<dbReference type="OrthoDB" id="9813965at2"/>
<dbReference type="PROSITE" id="PS50846">
    <property type="entry name" value="HMA_2"/>
    <property type="match status" value="1"/>
</dbReference>
<dbReference type="EMBL" id="CP007739">
    <property type="protein sequence ID" value="AIE60252.1"/>
    <property type="molecule type" value="Genomic_DNA"/>
</dbReference>
<dbReference type="InterPro" id="IPR036163">
    <property type="entry name" value="HMA_dom_sf"/>
</dbReference>
<organism evidence="8 9">
    <name type="scientific">Bacillus methanolicus (strain MGA3 / ATCC 53907)</name>
    <dbReference type="NCBI Taxonomy" id="796606"/>
    <lineage>
        <taxon>Bacteria</taxon>
        <taxon>Bacillati</taxon>
        <taxon>Bacillota</taxon>
        <taxon>Bacilli</taxon>
        <taxon>Bacillales</taxon>
        <taxon>Bacillaceae</taxon>
        <taxon>Bacillus</taxon>
    </lineage>
</organism>
<gene>
    <name evidence="8" type="ORF">BMMGA3_09260</name>
</gene>
<dbReference type="Gene3D" id="3.30.70.100">
    <property type="match status" value="1"/>
</dbReference>
<dbReference type="InterPro" id="IPR006122">
    <property type="entry name" value="HMA_Cu_ion-bd"/>
</dbReference>
<dbReference type="HOGENOM" id="CLU_134973_10_4_9"/>
<evidence type="ECO:0000259" key="7">
    <source>
        <dbReference type="PROSITE" id="PS50846"/>
    </source>
</evidence>
<keyword evidence="4" id="KW-0479">Metal-binding</keyword>
<evidence type="ECO:0000256" key="4">
    <source>
        <dbReference type="ARBA" id="ARBA00022723"/>
    </source>
</evidence>
<evidence type="ECO:0000256" key="2">
    <source>
        <dbReference type="ARBA" id="ARBA00015313"/>
    </source>
</evidence>
<dbReference type="PANTHER" id="PTHR46594:SF4">
    <property type="entry name" value="P-TYPE CATION-TRANSPORTING ATPASE"/>
    <property type="match status" value="1"/>
</dbReference>
<keyword evidence="3" id="KW-0963">Cytoplasm</keyword>
<dbReference type="PANTHER" id="PTHR46594">
    <property type="entry name" value="P-TYPE CATION-TRANSPORTING ATPASE"/>
    <property type="match status" value="1"/>
</dbReference>
<dbReference type="STRING" id="796606.BMMGA3_09260"/>
<dbReference type="GO" id="GO:0005507">
    <property type="term" value="F:copper ion binding"/>
    <property type="evidence" value="ECO:0007669"/>
    <property type="project" value="InterPro"/>
</dbReference>
<sequence>MEKVTLHVQGMSCGHCVKAVEGSVGELKGVSNVNVHLENGTVDVEFNANEVTLDQIKETIDDQGYEVVQVVNV</sequence>
<dbReference type="Pfam" id="PF00403">
    <property type="entry name" value="HMA"/>
    <property type="match status" value="1"/>
</dbReference>
<dbReference type="eggNOG" id="COG2608">
    <property type="taxonomic scope" value="Bacteria"/>
</dbReference>
<keyword evidence="5" id="KW-0186">Copper</keyword>
<feature type="domain" description="HMA" evidence="7">
    <location>
        <begin position="2"/>
        <end position="68"/>
    </location>
</feature>
<dbReference type="InterPro" id="IPR017969">
    <property type="entry name" value="Heavy-metal-associated_CS"/>
</dbReference>
<dbReference type="SUPFAM" id="SSF55008">
    <property type="entry name" value="HMA, heavy metal-associated domain"/>
    <property type="match status" value="1"/>
</dbReference>
<dbReference type="PROSITE" id="PS01047">
    <property type="entry name" value="HMA_1"/>
    <property type="match status" value="1"/>
</dbReference>
<evidence type="ECO:0000256" key="5">
    <source>
        <dbReference type="ARBA" id="ARBA00023008"/>
    </source>
</evidence>
<reference evidence="8 9" key="1">
    <citation type="journal article" date="2015" name="BMC Genomics">
        <title>Transcriptome analysis of thermophilic methylotrophic Bacillus methanolicus MGA3 using RNA-sequencing provides detailed insights into its previously uncharted transcriptional landscape.</title>
        <authorList>
            <person name="Irla M."/>
            <person name="Neshat A."/>
            <person name="Brautaset T."/>
            <person name="Ruckert C."/>
            <person name="Kalinowski J."/>
            <person name="Wendisch V.F."/>
        </authorList>
    </citation>
    <scope>NUCLEOTIDE SEQUENCE [LARGE SCALE GENOMIC DNA]</scope>
    <source>
        <strain evidence="9">MGA3 / ATCC 53907</strain>
    </source>
</reference>
<dbReference type="NCBIfam" id="NF033795">
    <property type="entry name" value="chaper_CopZ_Bs"/>
    <property type="match status" value="1"/>
</dbReference>
<dbReference type="NCBIfam" id="TIGR00003">
    <property type="entry name" value="copper ion binding protein"/>
    <property type="match status" value="1"/>
</dbReference>
<keyword evidence="6" id="KW-0143">Chaperone</keyword>
<evidence type="ECO:0000256" key="1">
    <source>
        <dbReference type="ARBA" id="ARBA00004496"/>
    </source>
</evidence>
<protein>
    <recommendedName>
        <fullName evidence="2">Copper chaperone CopZ</fullName>
    </recommendedName>
</protein>
<dbReference type="FunFam" id="3.30.70.100:FF:000001">
    <property type="entry name" value="ATPase copper transporting beta"/>
    <property type="match status" value="1"/>
</dbReference>
<dbReference type="CDD" id="cd00371">
    <property type="entry name" value="HMA"/>
    <property type="match status" value="1"/>
</dbReference>
<evidence type="ECO:0000313" key="8">
    <source>
        <dbReference type="EMBL" id="AIE60252.1"/>
    </source>
</evidence>
<evidence type="ECO:0000313" key="9">
    <source>
        <dbReference type="Proteomes" id="UP000027602"/>
    </source>
</evidence>
<dbReference type="KEGG" id="bmet:BMMGA3_09260"/>
<dbReference type="PRINTS" id="PR00944">
    <property type="entry name" value="CUEXPORT"/>
</dbReference>
<dbReference type="InterPro" id="IPR000428">
    <property type="entry name" value="Cu-bd"/>
</dbReference>
<dbReference type="Proteomes" id="UP000027602">
    <property type="component" value="Chromosome"/>
</dbReference>
<proteinExistence type="predicted"/>